<name>A0AAJ0I9T4_9PEZI</name>
<dbReference type="GeneID" id="87874574"/>
<comment type="caution">
    <text evidence="1">The sequence shown here is derived from an EMBL/GenBank/DDBJ whole genome shotgun (WGS) entry which is preliminary data.</text>
</comment>
<evidence type="ECO:0000313" key="2">
    <source>
        <dbReference type="Proteomes" id="UP001285908"/>
    </source>
</evidence>
<gene>
    <name evidence="1" type="ORF">B0T23DRAFT_376417</name>
</gene>
<proteinExistence type="predicted"/>
<protein>
    <submittedName>
        <fullName evidence="1">Uncharacterized protein</fullName>
    </submittedName>
</protein>
<organism evidence="1 2">
    <name type="scientific">Neurospora hispaniola</name>
    <dbReference type="NCBI Taxonomy" id="588809"/>
    <lineage>
        <taxon>Eukaryota</taxon>
        <taxon>Fungi</taxon>
        <taxon>Dikarya</taxon>
        <taxon>Ascomycota</taxon>
        <taxon>Pezizomycotina</taxon>
        <taxon>Sordariomycetes</taxon>
        <taxon>Sordariomycetidae</taxon>
        <taxon>Sordariales</taxon>
        <taxon>Sordariaceae</taxon>
        <taxon>Neurospora</taxon>
    </lineage>
</organism>
<dbReference type="EMBL" id="JAULSX010000003">
    <property type="protein sequence ID" value="KAK3494365.1"/>
    <property type="molecule type" value="Genomic_DNA"/>
</dbReference>
<keyword evidence="2" id="KW-1185">Reference proteome</keyword>
<evidence type="ECO:0000313" key="1">
    <source>
        <dbReference type="EMBL" id="KAK3494365.1"/>
    </source>
</evidence>
<sequence length="110" mass="12502">MEWALWLVRTSPSVLLLFSYPERLPPFVVSTLRVLVGQENLLGVDAFTQSEDGANNSWLIMPTNLWLDRMKRKSNPCCRMTGNTGRLFKARAEVCKSQGWRLATCKVKGL</sequence>
<dbReference type="RefSeq" id="XP_062693794.1">
    <property type="nucleotide sequence ID" value="XM_062836952.1"/>
</dbReference>
<accession>A0AAJ0I9T4</accession>
<reference evidence="1 2" key="1">
    <citation type="journal article" date="2023" name="Mol. Phylogenet. Evol.">
        <title>Genome-scale phylogeny and comparative genomics of the fungal order Sordariales.</title>
        <authorList>
            <person name="Hensen N."/>
            <person name="Bonometti L."/>
            <person name="Westerberg I."/>
            <person name="Brannstrom I.O."/>
            <person name="Guillou S."/>
            <person name="Cros-Aarteil S."/>
            <person name="Calhoun S."/>
            <person name="Haridas S."/>
            <person name="Kuo A."/>
            <person name="Mondo S."/>
            <person name="Pangilinan J."/>
            <person name="Riley R."/>
            <person name="LaButti K."/>
            <person name="Andreopoulos B."/>
            <person name="Lipzen A."/>
            <person name="Chen C."/>
            <person name="Yan M."/>
            <person name="Daum C."/>
            <person name="Ng V."/>
            <person name="Clum A."/>
            <person name="Steindorff A."/>
            <person name="Ohm R.A."/>
            <person name="Martin F."/>
            <person name="Silar P."/>
            <person name="Natvig D.O."/>
            <person name="Lalanne C."/>
            <person name="Gautier V."/>
            <person name="Ament-Velasquez S.L."/>
            <person name="Kruys A."/>
            <person name="Hutchinson M.I."/>
            <person name="Powell A.J."/>
            <person name="Barry K."/>
            <person name="Miller A.N."/>
            <person name="Grigoriev I.V."/>
            <person name="Debuchy R."/>
            <person name="Gladieux P."/>
            <person name="Hiltunen Thoren M."/>
            <person name="Johannesson H."/>
        </authorList>
    </citation>
    <scope>NUCLEOTIDE SEQUENCE [LARGE SCALE GENOMIC DNA]</scope>
    <source>
        <strain evidence="1 2">FGSC 10403</strain>
    </source>
</reference>
<dbReference type="Proteomes" id="UP001285908">
    <property type="component" value="Unassembled WGS sequence"/>
</dbReference>
<dbReference type="AlphaFoldDB" id="A0AAJ0I9T4"/>
<feature type="non-terminal residue" evidence="1">
    <location>
        <position position="110"/>
    </location>
</feature>